<dbReference type="Proteomes" id="UP000287651">
    <property type="component" value="Unassembled WGS sequence"/>
</dbReference>
<sequence>MGRQSLILIHKVPGNVVSRMRWLAIANRASCYSEEDHHCCYQCRNEEVFVIVVVAIAFHLLMATFDRFSNTGIWNNGKSLSSMVQKKEGDEVCDVNGASWCSNNRGRVDLGNVGKKRIAERSASGWEIAVAKEKGGYAATTP</sequence>
<evidence type="ECO:0000313" key="2">
    <source>
        <dbReference type="EMBL" id="RRT74276.1"/>
    </source>
</evidence>
<proteinExistence type="predicted"/>
<feature type="transmembrane region" description="Helical" evidence="1">
    <location>
        <begin position="48"/>
        <end position="65"/>
    </location>
</feature>
<reference evidence="2 3" key="1">
    <citation type="journal article" date="2014" name="Agronomy (Basel)">
        <title>A Draft Genome Sequence for Ensete ventricosum, the Drought-Tolerant Tree Against Hunger.</title>
        <authorList>
            <person name="Harrison J."/>
            <person name="Moore K.A."/>
            <person name="Paszkiewicz K."/>
            <person name="Jones T."/>
            <person name="Grant M."/>
            <person name="Ambacheew D."/>
            <person name="Muzemil S."/>
            <person name="Studholme D.J."/>
        </authorList>
    </citation>
    <scope>NUCLEOTIDE SEQUENCE [LARGE SCALE GENOMIC DNA]</scope>
</reference>
<comment type="caution">
    <text evidence="2">The sequence shown here is derived from an EMBL/GenBank/DDBJ whole genome shotgun (WGS) entry which is preliminary data.</text>
</comment>
<protein>
    <submittedName>
        <fullName evidence="2">Uncharacterized protein</fullName>
    </submittedName>
</protein>
<keyword evidence="1" id="KW-1133">Transmembrane helix</keyword>
<keyword evidence="1" id="KW-0472">Membrane</keyword>
<keyword evidence="1" id="KW-0812">Transmembrane</keyword>
<name>A0A427ADL1_ENSVE</name>
<evidence type="ECO:0000256" key="1">
    <source>
        <dbReference type="SAM" id="Phobius"/>
    </source>
</evidence>
<evidence type="ECO:0000313" key="3">
    <source>
        <dbReference type="Proteomes" id="UP000287651"/>
    </source>
</evidence>
<gene>
    <name evidence="2" type="ORF">B296_00018744</name>
</gene>
<accession>A0A427ADL1</accession>
<dbReference type="EMBL" id="AMZH03002822">
    <property type="protein sequence ID" value="RRT74276.1"/>
    <property type="molecule type" value="Genomic_DNA"/>
</dbReference>
<organism evidence="2 3">
    <name type="scientific">Ensete ventricosum</name>
    <name type="common">Abyssinian banana</name>
    <name type="synonym">Musa ensete</name>
    <dbReference type="NCBI Taxonomy" id="4639"/>
    <lineage>
        <taxon>Eukaryota</taxon>
        <taxon>Viridiplantae</taxon>
        <taxon>Streptophyta</taxon>
        <taxon>Embryophyta</taxon>
        <taxon>Tracheophyta</taxon>
        <taxon>Spermatophyta</taxon>
        <taxon>Magnoliopsida</taxon>
        <taxon>Liliopsida</taxon>
        <taxon>Zingiberales</taxon>
        <taxon>Musaceae</taxon>
        <taxon>Ensete</taxon>
    </lineage>
</organism>
<dbReference type="AlphaFoldDB" id="A0A427ADL1"/>